<dbReference type="PROSITE" id="PS50042">
    <property type="entry name" value="CNMP_BINDING_3"/>
    <property type="match status" value="1"/>
</dbReference>
<proteinExistence type="inferred from homology"/>
<dbReference type="SUPFAM" id="SSF54695">
    <property type="entry name" value="POZ domain"/>
    <property type="match status" value="1"/>
</dbReference>
<evidence type="ECO:0000259" key="13">
    <source>
        <dbReference type="PROSITE" id="PS50097"/>
    </source>
</evidence>
<evidence type="ECO:0000256" key="4">
    <source>
        <dbReference type="ARBA" id="ARBA00022692"/>
    </source>
</evidence>
<comment type="caution">
    <text evidence="14">The sequence shown here is derived from an EMBL/GenBank/DDBJ whole genome shotgun (WGS) entry which is preliminary data.</text>
</comment>
<keyword evidence="9" id="KW-0407">Ion channel</keyword>
<dbReference type="PANTHER" id="PTHR45651:SF7">
    <property type="entry name" value="OS09G0558300 PROTEIN"/>
    <property type="match status" value="1"/>
</dbReference>
<comment type="subcellular location">
    <subcellularLocation>
        <location evidence="1">Endomembrane system</location>
        <topology evidence="1">Multi-pass membrane protein</topology>
    </subcellularLocation>
</comment>
<feature type="transmembrane region" description="Helical" evidence="11">
    <location>
        <begin position="76"/>
        <end position="93"/>
    </location>
</feature>
<dbReference type="Gene3D" id="3.30.710.10">
    <property type="entry name" value="Potassium Channel Kv1.1, Chain A"/>
    <property type="match status" value="1"/>
</dbReference>
<dbReference type="Proteomes" id="UP001054889">
    <property type="component" value="Unassembled WGS sequence"/>
</dbReference>
<evidence type="ECO:0000256" key="1">
    <source>
        <dbReference type="ARBA" id="ARBA00004127"/>
    </source>
</evidence>
<keyword evidence="6" id="KW-0406">Ion transport</keyword>
<evidence type="ECO:0000313" key="15">
    <source>
        <dbReference type="Proteomes" id="UP001054889"/>
    </source>
</evidence>
<dbReference type="CDD" id="cd18186">
    <property type="entry name" value="BTB_POZ_ZBTB_KLHL-like"/>
    <property type="match status" value="1"/>
</dbReference>
<dbReference type="SUPFAM" id="SSF81324">
    <property type="entry name" value="Voltage-gated potassium channels"/>
    <property type="match status" value="1"/>
</dbReference>
<feature type="region of interest" description="Disordered" evidence="10">
    <location>
        <begin position="1"/>
        <end position="23"/>
    </location>
</feature>
<evidence type="ECO:0000256" key="10">
    <source>
        <dbReference type="SAM" id="MobiDB-lite"/>
    </source>
</evidence>
<comment type="similarity">
    <text evidence="3">Belongs to the cyclic nucleotide-gated cation channel (TC 1.A.1.5) family.</text>
</comment>
<feature type="domain" description="BTB" evidence="13">
    <location>
        <begin position="483"/>
        <end position="556"/>
    </location>
</feature>
<keyword evidence="5 11" id="KW-1133">Transmembrane helix</keyword>
<keyword evidence="4 11" id="KW-0812">Transmembrane</keyword>
<name>A0AAV5CM58_ELECO</name>
<feature type="transmembrane region" description="Helical" evidence="11">
    <location>
        <begin position="113"/>
        <end position="133"/>
    </location>
</feature>
<keyword evidence="7 11" id="KW-0472">Membrane</keyword>
<reference evidence="14" key="2">
    <citation type="submission" date="2021-12" db="EMBL/GenBank/DDBJ databases">
        <title>Resequencing data analysis of finger millet.</title>
        <authorList>
            <person name="Hatakeyama M."/>
            <person name="Aluri S."/>
            <person name="Balachadran M.T."/>
            <person name="Sivarajan S.R."/>
            <person name="Poveda L."/>
            <person name="Shimizu-Inatsugi R."/>
            <person name="Schlapbach R."/>
            <person name="Sreeman S.M."/>
            <person name="Shimizu K.K."/>
        </authorList>
    </citation>
    <scope>NUCLEOTIDE SEQUENCE</scope>
</reference>
<evidence type="ECO:0000256" key="6">
    <source>
        <dbReference type="ARBA" id="ARBA00023065"/>
    </source>
</evidence>
<evidence type="ECO:0000256" key="9">
    <source>
        <dbReference type="ARBA" id="ARBA00023303"/>
    </source>
</evidence>
<keyword evidence="15" id="KW-1185">Reference proteome</keyword>
<comment type="pathway">
    <text evidence="2">Protein modification; protein ubiquitination.</text>
</comment>
<dbReference type="InterPro" id="IPR000210">
    <property type="entry name" value="BTB/POZ_dom"/>
</dbReference>
<dbReference type="FunFam" id="2.60.120.10:FF:000024">
    <property type="entry name" value="Cyclic nucleotide-gated ion channel 1"/>
    <property type="match status" value="1"/>
</dbReference>
<dbReference type="CDD" id="cd00038">
    <property type="entry name" value="CAP_ED"/>
    <property type="match status" value="1"/>
</dbReference>
<feature type="transmembrane region" description="Helical" evidence="11">
    <location>
        <begin position="145"/>
        <end position="167"/>
    </location>
</feature>
<organism evidence="14 15">
    <name type="scientific">Eleusine coracana subsp. coracana</name>
    <dbReference type="NCBI Taxonomy" id="191504"/>
    <lineage>
        <taxon>Eukaryota</taxon>
        <taxon>Viridiplantae</taxon>
        <taxon>Streptophyta</taxon>
        <taxon>Embryophyta</taxon>
        <taxon>Tracheophyta</taxon>
        <taxon>Spermatophyta</taxon>
        <taxon>Magnoliopsida</taxon>
        <taxon>Liliopsida</taxon>
        <taxon>Poales</taxon>
        <taxon>Poaceae</taxon>
        <taxon>PACMAD clade</taxon>
        <taxon>Chloridoideae</taxon>
        <taxon>Cynodonteae</taxon>
        <taxon>Eleusininae</taxon>
        <taxon>Eleusine</taxon>
    </lineage>
</organism>
<evidence type="ECO:0008006" key="16">
    <source>
        <dbReference type="Google" id="ProtNLM"/>
    </source>
</evidence>
<feature type="compositionally biased region" description="Basic and acidic residues" evidence="10">
    <location>
        <begin position="1"/>
        <end position="14"/>
    </location>
</feature>
<keyword evidence="8" id="KW-0813">Transport</keyword>
<dbReference type="Gene3D" id="2.60.120.10">
    <property type="entry name" value="Jelly Rolls"/>
    <property type="match status" value="1"/>
</dbReference>
<dbReference type="EMBL" id="BQKI01000007">
    <property type="protein sequence ID" value="GJM99517.1"/>
    <property type="molecule type" value="Genomic_DNA"/>
</dbReference>
<evidence type="ECO:0000256" key="5">
    <source>
        <dbReference type="ARBA" id="ARBA00022989"/>
    </source>
</evidence>
<dbReference type="InterPro" id="IPR011333">
    <property type="entry name" value="SKP1/BTB/POZ_sf"/>
</dbReference>
<evidence type="ECO:0000256" key="11">
    <source>
        <dbReference type="SAM" id="Phobius"/>
    </source>
</evidence>
<evidence type="ECO:0000256" key="2">
    <source>
        <dbReference type="ARBA" id="ARBA00004906"/>
    </source>
</evidence>
<accession>A0AAV5CM58</accession>
<evidence type="ECO:0000256" key="8">
    <source>
        <dbReference type="ARBA" id="ARBA00023286"/>
    </source>
</evidence>
<dbReference type="PROSITE" id="PS50097">
    <property type="entry name" value="BTB"/>
    <property type="match status" value="1"/>
</dbReference>
<sequence length="768" mass="87399">MFGSRVQDEVEMQRRTNNRIFPDERQNQSKPLYQVGRADRFGANRIDVKNPEKLKVTVWLIMPAIRSSDYNIRNTTFALIIVIQYVIRMYLIVPLSNQIIKAAGVVAKSAWGGAAYNLLFYMLASHLMVSVFFSSSGNPLQTSAFIVENAFAIAIGAVSLILFAQLIGNMQTYLQSISKRLEEWRLRQRDMDEWMRHHQLPNHLQERVRRFVQVPFFSEMDDQLLDAICERLVSFLCPENTYISREGDPVNEMLFIIRGKLESSTTNGGRSNFFNSIILRPGDFAGEELLTWALLPKTNIHFPLSTRTVRSLTEVEAFALRAEDLKFVANQFRRLHSKKLQHTFRFYSHHWRTWAACFIQAAWRQHQRRKLAESLSRLESYSWWADDHPAADKPKQEPTSSSSRIVAQGAIAHMHKLASASRRFRANDTAIRRLQKPDEPDSQKTILTRLLSMRFTNRDCRFTCQSSSGMRAGRPRIGDRATSDVVVRLRTPEGRDEWLYCHSAVLVAGSTYFADRLSDDWPTCQILGSRYCVEVYCQELDLSSHVNALRLLYAAEPCSRFGVRGALGVLQAAVHLGCGQIAAACVGYLESSPWDEADEEEILRIVPSLGPEYECVLARLRPIDPAPVTSIFLSAFRLATRSSAAGPARELKSAAQEQLEYMLTEDDDAPLLALDDDAPLDQADRADDGSIETEKVNLDNEVWQVLESAFVSIVLTLPSNSQAEILSQWLQSKHIKYPDLTEAFEAWCYRSKVAKRRLSFLSHIDRVS</sequence>
<gene>
    <name evidence="14" type="primary">ga16623</name>
    <name evidence="14" type="ORF">PR202_ga16623</name>
</gene>
<dbReference type="PANTHER" id="PTHR45651">
    <property type="entry name" value="CYCLIC NUCLEOTIDE-GATED ION CHANNEL 15-RELATED-RELATED"/>
    <property type="match status" value="1"/>
</dbReference>
<evidence type="ECO:0000256" key="7">
    <source>
        <dbReference type="ARBA" id="ARBA00023136"/>
    </source>
</evidence>
<dbReference type="SUPFAM" id="SSF51206">
    <property type="entry name" value="cAMP-binding domain-like"/>
    <property type="match status" value="1"/>
</dbReference>
<dbReference type="Pfam" id="PF00027">
    <property type="entry name" value="cNMP_binding"/>
    <property type="match status" value="1"/>
</dbReference>
<dbReference type="InterPro" id="IPR000595">
    <property type="entry name" value="cNMP-bd_dom"/>
</dbReference>
<evidence type="ECO:0000259" key="12">
    <source>
        <dbReference type="PROSITE" id="PS50042"/>
    </source>
</evidence>
<reference evidence="14" key="1">
    <citation type="journal article" date="2018" name="DNA Res.">
        <title>Multiple hybrid de novo genome assembly of finger millet, an orphan allotetraploid crop.</title>
        <authorList>
            <person name="Hatakeyama M."/>
            <person name="Aluri S."/>
            <person name="Balachadran M.T."/>
            <person name="Sivarajan S.R."/>
            <person name="Patrignani A."/>
            <person name="Gruter S."/>
            <person name="Poveda L."/>
            <person name="Shimizu-Inatsugi R."/>
            <person name="Baeten J."/>
            <person name="Francoijs K.J."/>
            <person name="Nataraja K.N."/>
            <person name="Reddy Y.A.N."/>
            <person name="Phadnis S."/>
            <person name="Ravikumar R.L."/>
            <person name="Schlapbach R."/>
            <person name="Sreeman S.M."/>
            <person name="Shimizu K.K."/>
        </authorList>
    </citation>
    <scope>NUCLEOTIDE SEQUENCE</scope>
</reference>
<dbReference type="GO" id="GO:0012505">
    <property type="term" value="C:endomembrane system"/>
    <property type="evidence" value="ECO:0007669"/>
    <property type="project" value="UniProtKB-SubCell"/>
</dbReference>
<dbReference type="InterPro" id="IPR018490">
    <property type="entry name" value="cNMP-bd_dom_sf"/>
</dbReference>
<dbReference type="SMART" id="SM00100">
    <property type="entry name" value="cNMP"/>
    <property type="match status" value="1"/>
</dbReference>
<protein>
    <recommendedName>
        <fullName evidence="16">Cyclic nucleotide-binding domain-containing protein</fullName>
    </recommendedName>
</protein>
<feature type="domain" description="Cyclic nucleotide-binding" evidence="12">
    <location>
        <begin position="216"/>
        <end position="298"/>
    </location>
</feature>
<evidence type="ECO:0000256" key="3">
    <source>
        <dbReference type="ARBA" id="ARBA00010486"/>
    </source>
</evidence>
<dbReference type="AlphaFoldDB" id="A0AAV5CM58"/>
<dbReference type="InterPro" id="IPR014710">
    <property type="entry name" value="RmlC-like_jellyroll"/>
</dbReference>
<evidence type="ECO:0000313" key="14">
    <source>
        <dbReference type="EMBL" id="GJM99517.1"/>
    </source>
</evidence>
<keyword evidence="8" id="KW-1071">Ligand-gated ion channel</keyword>
<dbReference type="GO" id="GO:0034220">
    <property type="term" value="P:monoatomic ion transmembrane transport"/>
    <property type="evidence" value="ECO:0007669"/>
    <property type="project" value="UniProtKB-KW"/>
</dbReference>